<proteinExistence type="predicted"/>
<dbReference type="SUPFAM" id="SSF50129">
    <property type="entry name" value="GroES-like"/>
    <property type="match status" value="2"/>
</dbReference>
<dbReference type="EMBL" id="JSAQ01000001">
    <property type="protein sequence ID" value="KGO05650.1"/>
    <property type="molecule type" value="Genomic_DNA"/>
</dbReference>
<dbReference type="InterPro" id="IPR011032">
    <property type="entry name" value="GroES-like_sf"/>
</dbReference>
<keyword evidence="1" id="KW-0560">Oxidoreductase</keyword>
<name>A0A0A2GYY4_9FLAO</name>
<gene>
    <name evidence="3" type="ORF">NV36_01495</name>
</gene>
<comment type="caution">
    <text evidence="3">The sequence shown here is derived from an EMBL/GenBank/DDBJ whole genome shotgun (WGS) entry which is preliminary data.</text>
</comment>
<dbReference type="PANTHER" id="PTHR43205">
    <property type="entry name" value="PROSTAGLANDIN REDUCTASE"/>
    <property type="match status" value="1"/>
</dbReference>
<dbReference type="InterPro" id="IPR041694">
    <property type="entry name" value="ADH_N_2"/>
</dbReference>
<dbReference type="SMART" id="SM00829">
    <property type="entry name" value="PKS_ER"/>
    <property type="match status" value="1"/>
</dbReference>
<protein>
    <submittedName>
        <fullName evidence="3">Alcohol dehydrogenase</fullName>
    </submittedName>
</protein>
<dbReference type="CDD" id="cd05288">
    <property type="entry name" value="PGDH"/>
    <property type="match status" value="1"/>
</dbReference>
<dbReference type="InterPro" id="IPR020843">
    <property type="entry name" value="ER"/>
</dbReference>
<dbReference type="OrthoDB" id="9805663at2"/>
<dbReference type="InterPro" id="IPR036291">
    <property type="entry name" value="NAD(P)-bd_dom_sf"/>
</dbReference>
<evidence type="ECO:0000256" key="1">
    <source>
        <dbReference type="ARBA" id="ARBA00023002"/>
    </source>
</evidence>
<evidence type="ECO:0000313" key="4">
    <source>
        <dbReference type="Proteomes" id="UP000030140"/>
    </source>
</evidence>
<dbReference type="PATRIC" id="fig|1300343.5.peg.2257"/>
<keyword evidence="4" id="KW-1185">Reference proteome</keyword>
<dbReference type="SUPFAM" id="SSF51735">
    <property type="entry name" value="NAD(P)-binding Rossmann-fold domains"/>
    <property type="match status" value="1"/>
</dbReference>
<dbReference type="PANTHER" id="PTHR43205:SF7">
    <property type="entry name" value="PROSTAGLANDIN REDUCTASE 1"/>
    <property type="match status" value="1"/>
</dbReference>
<dbReference type="InterPro" id="IPR013149">
    <property type="entry name" value="ADH-like_C"/>
</dbReference>
<dbReference type="GO" id="GO:0016628">
    <property type="term" value="F:oxidoreductase activity, acting on the CH-CH group of donors, NAD or NADP as acceptor"/>
    <property type="evidence" value="ECO:0007669"/>
    <property type="project" value="InterPro"/>
</dbReference>
<feature type="domain" description="Enoyl reductase (ER)" evidence="2">
    <location>
        <begin position="18"/>
        <end position="331"/>
    </location>
</feature>
<dbReference type="AlphaFoldDB" id="A0A0A2GYY4"/>
<dbReference type="FunFam" id="3.40.50.720:FF:000121">
    <property type="entry name" value="Prostaglandin reductase 2"/>
    <property type="match status" value="1"/>
</dbReference>
<reference evidence="3 4" key="1">
    <citation type="submission" date="2014-10" db="EMBL/GenBank/DDBJ databases">
        <title>Draft genome sequence of the proteorhodopsin-containing marine bacterium Dokdonia donghaensis.</title>
        <authorList>
            <person name="Gomez-Consarnau L."/>
            <person name="Gonzalez J.M."/>
            <person name="Riedel T."/>
            <person name="Jaenicke S."/>
            <person name="Wagner-Doebler I."/>
            <person name="Fuhrman J.A."/>
        </authorList>
    </citation>
    <scope>NUCLEOTIDE SEQUENCE [LARGE SCALE GENOMIC DNA]</scope>
    <source>
        <strain evidence="3 4">DSW-1</strain>
    </source>
</reference>
<dbReference type="Proteomes" id="UP000030140">
    <property type="component" value="Unassembled WGS sequence"/>
</dbReference>
<dbReference type="InterPro" id="IPR045010">
    <property type="entry name" value="MDR_fam"/>
</dbReference>
<dbReference type="Pfam" id="PF00107">
    <property type="entry name" value="ADH_zinc_N"/>
    <property type="match status" value="1"/>
</dbReference>
<evidence type="ECO:0000259" key="2">
    <source>
        <dbReference type="SMART" id="SM00829"/>
    </source>
</evidence>
<dbReference type="RefSeq" id="WP_035324693.1">
    <property type="nucleotide sequence ID" value="NZ_CP015125.1"/>
</dbReference>
<sequence>MNTTKVILLKNRPSGKPSSSDFEFTEEQVPEINDGEILLETTYVSVDPYLRGRMQDAKSYVPPFELNKPIHSGIVAKVIATKNDNFKEGDYVSGMLDWKEVQKSTGEELHKVSKDNAPLPAYLGTLGMTGLTAYFGLKEIGKPKEGETILVSGAAGAVGSIVGQIAKIKGCRVVGVAGSDEKIEKLKKDFGYDDGFNYNTEDDLNAAIQRTCPDGVDVYWDNVGGELSDAVFFNINQKARIINCGAIAVYNDNKVPTGVSPQVFLIKNSALMQGFIVSNYMDSFPEGVQQLSKWYGEGKLHHEDTIVEGFENIPQAFIDLFDGKNTGKMLVKI</sequence>
<evidence type="ECO:0000313" key="3">
    <source>
        <dbReference type="EMBL" id="KGO05650.1"/>
    </source>
</evidence>
<accession>A0A0A2GYY4</accession>
<dbReference type="Gene3D" id="3.40.50.720">
    <property type="entry name" value="NAD(P)-binding Rossmann-like Domain"/>
    <property type="match status" value="1"/>
</dbReference>
<dbReference type="Pfam" id="PF16884">
    <property type="entry name" value="ADH_N_2"/>
    <property type="match status" value="1"/>
</dbReference>
<organism evidence="3 4">
    <name type="scientific">Dokdonia donghaensis DSW-1</name>
    <dbReference type="NCBI Taxonomy" id="1300343"/>
    <lineage>
        <taxon>Bacteria</taxon>
        <taxon>Pseudomonadati</taxon>
        <taxon>Bacteroidota</taxon>
        <taxon>Flavobacteriia</taxon>
        <taxon>Flavobacteriales</taxon>
        <taxon>Flavobacteriaceae</taxon>
        <taxon>Dokdonia</taxon>
    </lineage>
</organism>
<dbReference type="KEGG" id="ddo:I597_2237"/>
<dbReference type="Gene3D" id="3.90.180.10">
    <property type="entry name" value="Medium-chain alcohol dehydrogenases, catalytic domain"/>
    <property type="match status" value="1"/>
</dbReference>